<feature type="compositionally biased region" description="Low complexity" evidence="3">
    <location>
        <begin position="104"/>
        <end position="114"/>
    </location>
</feature>
<keyword evidence="1 2" id="KW-0694">RNA-binding</keyword>
<feature type="compositionally biased region" description="Low complexity" evidence="3">
    <location>
        <begin position="302"/>
        <end position="322"/>
    </location>
</feature>
<evidence type="ECO:0000256" key="3">
    <source>
        <dbReference type="SAM" id="MobiDB-lite"/>
    </source>
</evidence>
<feature type="compositionally biased region" description="Basic residues" evidence="3">
    <location>
        <begin position="506"/>
        <end position="522"/>
    </location>
</feature>
<evidence type="ECO:0000256" key="2">
    <source>
        <dbReference type="PROSITE-ProRule" id="PRU00176"/>
    </source>
</evidence>
<proteinExistence type="evidence at transcript level"/>
<dbReference type="SUPFAM" id="SSF54928">
    <property type="entry name" value="RNA-binding domain, RBD"/>
    <property type="match status" value="1"/>
</dbReference>
<dbReference type="GO" id="GO:0003723">
    <property type="term" value="F:RNA binding"/>
    <property type="evidence" value="ECO:0007669"/>
    <property type="project" value="UniProtKB-UniRule"/>
</dbReference>
<feature type="compositionally biased region" description="Basic residues" evidence="3">
    <location>
        <begin position="529"/>
        <end position="538"/>
    </location>
</feature>
<feature type="compositionally biased region" description="Polar residues" evidence="3">
    <location>
        <begin position="160"/>
        <end position="172"/>
    </location>
</feature>
<reference evidence="5" key="1">
    <citation type="submission" date="2007-06" db="EMBL/GenBank/DDBJ databases">
        <title>Full length cDNA sequences from Sitka Spruce (Picea sitchensis).</title>
        <authorList>
            <person name="Ralph S.G."/>
            <person name="Chun H.E."/>
            <person name="Liao N."/>
            <person name="Ali J."/>
            <person name="Reid K."/>
            <person name="Kolosova N."/>
            <person name="Cooper N."/>
            <person name="Cullis C."/>
            <person name="Jancsik S."/>
            <person name="Moore R."/>
            <person name="Mayo M."/>
            <person name="Wagner S."/>
            <person name="Holt R.A."/>
            <person name="Jones S.J.M."/>
            <person name="Marra M.A."/>
            <person name="Ritland C.E."/>
            <person name="Ritland K."/>
            <person name="Bohlmann J."/>
        </authorList>
    </citation>
    <scope>NUCLEOTIDE SEQUENCE</scope>
    <source>
        <tissue evidence="5">Green portion of the leader tissue</tissue>
    </source>
</reference>
<feature type="compositionally biased region" description="Basic and acidic residues" evidence="3">
    <location>
        <begin position="464"/>
        <end position="488"/>
    </location>
</feature>
<dbReference type="AlphaFoldDB" id="B8LLI1"/>
<feature type="region of interest" description="Disordered" evidence="3">
    <location>
        <begin position="138"/>
        <end position="553"/>
    </location>
</feature>
<sequence length="635" mass="72656">MQLPFQQPVMALKSPTTRNLDEQTEEHRDDAQTYHARRSAHLDLNLAVTRDETDGDDYYPNVKEEVQPYQIDMDMNGGEQHKSSLLTTSSRHVESTSQLRRSRSVSPPLRLSPSHGRELFSLGRGQVGSSFDQHIDSSGIISVRSPSPVRHRSPSPAKTPLQSDSDLRQYSLSPGRVPPMSPSSARHPVTSPGRTMSGSPPPKRHRSPSSGQTPPSPFCGRHELTSRDPMASPSPVRLMSPSPRRTQQRSLSPANYRSPSPGRACQKSPSPLQYRLPSPGRTHKMSLSPVKQRSHFSRKDSSPSPARHSSPSPARHSSPSPRRYSRDVKQRDRSTSPGRHSPQDVKQRKLSPSPRRQSPRDVQERDMLPPRRYSPQNVKQRDESPSQNRYSPRDVKQRDVSPQDIKGRDGSPQRRYSPRDVKQRDRSPSSRRYSPRDVKRDRSFSPLRQRSPRRYRSPPPRGKYSPEDIRQRRDRSLSRSPMRRKDGYGRSGRGYQTQSRSPMPRNHYRRSPRARYSPRRRTPPMEYRSRRHSPRRRPWSPPPNRNTGIGKPGNNLFIAGFSFVTTERDLEKKFSRFGRVNDVRIVRDKLTGDSRGFGFLSLERDEDADAAIRALDQTQWNGRIVLVEKSKTSAR</sequence>
<feature type="compositionally biased region" description="Basic and acidic residues" evidence="3">
    <location>
        <begin position="391"/>
        <end position="443"/>
    </location>
</feature>
<organism evidence="5">
    <name type="scientific">Picea sitchensis</name>
    <name type="common">Sitka spruce</name>
    <name type="synonym">Pinus sitchensis</name>
    <dbReference type="NCBI Taxonomy" id="3332"/>
    <lineage>
        <taxon>Eukaryota</taxon>
        <taxon>Viridiplantae</taxon>
        <taxon>Streptophyta</taxon>
        <taxon>Embryophyta</taxon>
        <taxon>Tracheophyta</taxon>
        <taxon>Spermatophyta</taxon>
        <taxon>Pinopsida</taxon>
        <taxon>Pinidae</taxon>
        <taxon>Conifers I</taxon>
        <taxon>Pinales</taxon>
        <taxon>Pinaceae</taxon>
        <taxon>Picea</taxon>
    </lineage>
</organism>
<accession>B8LLI1</accession>
<evidence type="ECO:0000313" key="5">
    <source>
        <dbReference type="EMBL" id="ABR16511.1"/>
    </source>
</evidence>
<dbReference type="InterPro" id="IPR035979">
    <property type="entry name" value="RBD_domain_sf"/>
</dbReference>
<dbReference type="PANTHER" id="PTHR48027">
    <property type="entry name" value="HETEROGENEOUS NUCLEAR RIBONUCLEOPROTEIN 87F-RELATED"/>
    <property type="match status" value="1"/>
</dbReference>
<dbReference type="EMBL" id="EF676621">
    <property type="protein sequence ID" value="ABR16511.1"/>
    <property type="molecule type" value="mRNA"/>
</dbReference>
<feature type="compositionally biased region" description="Basic and acidic residues" evidence="3">
    <location>
        <begin position="324"/>
        <end position="334"/>
    </location>
</feature>
<protein>
    <recommendedName>
        <fullName evidence="4">RRM domain-containing protein</fullName>
    </recommendedName>
</protein>
<dbReference type="InterPro" id="IPR012677">
    <property type="entry name" value="Nucleotide-bd_a/b_plait_sf"/>
</dbReference>
<dbReference type="InterPro" id="IPR052462">
    <property type="entry name" value="SLIRP/GR-RBP-like"/>
</dbReference>
<evidence type="ECO:0000256" key="1">
    <source>
        <dbReference type="ARBA" id="ARBA00022884"/>
    </source>
</evidence>
<feature type="region of interest" description="Disordered" evidence="3">
    <location>
        <begin position="74"/>
        <end position="122"/>
    </location>
</feature>
<evidence type="ECO:0000259" key="4">
    <source>
        <dbReference type="PROSITE" id="PS50102"/>
    </source>
</evidence>
<feature type="compositionally biased region" description="Polar residues" evidence="3">
    <location>
        <begin position="243"/>
        <end position="258"/>
    </location>
</feature>
<name>B8LLI1_PICSI</name>
<dbReference type="Gene3D" id="3.30.70.330">
    <property type="match status" value="1"/>
</dbReference>
<feature type="compositionally biased region" description="Basic and acidic residues" evidence="3">
    <location>
        <begin position="358"/>
        <end position="369"/>
    </location>
</feature>
<dbReference type="SMART" id="SM00360">
    <property type="entry name" value="RRM"/>
    <property type="match status" value="1"/>
</dbReference>
<dbReference type="Pfam" id="PF00076">
    <property type="entry name" value="RRM_1"/>
    <property type="match status" value="1"/>
</dbReference>
<feature type="compositionally biased region" description="Basic and acidic residues" evidence="3">
    <location>
        <begin position="19"/>
        <end position="32"/>
    </location>
</feature>
<dbReference type="InterPro" id="IPR000504">
    <property type="entry name" value="RRM_dom"/>
</dbReference>
<feature type="domain" description="RRM" evidence="4">
    <location>
        <begin position="554"/>
        <end position="632"/>
    </location>
</feature>
<feature type="region of interest" description="Disordered" evidence="3">
    <location>
        <begin position="1"/>
        <end position="32"/>
    </location>
</feature>
<dbReference type="PROSITE" id="PS50102">
    <property type="entry name" value="RRM"/>
    <property type="match status" value="1"/>
</dbReference>
<dbReference type="FunFam" id="3.30.70.330:FF:000535">
    <property type="entry name" value="Serine/arginine-rich splicing factor SR45a"/>
    <property type="match status" value="1"/>
</dbReference>